<reference evidence="5 6" key="1">
    <citation type="journal article" date="2019" name="Int. J. Syst. Evol. Microbiol.">
        <title>The Global Catalogue of Microorganisms (GCM) 10K type strain sequencing project: providing services to taxonomists for standard genome sequencing and annotation.</title>
        <authorList>
            <consortium name="The Broad Institute Genomics Platform"/>
            <consortium name="The Broad Institute Genome Sequencing Center for Infectious Disease"/>
            <person name="Wu L."/>
            <person name="Ma J."/>
        </authorList>
    </citation>
    <scope>NUCLEOTIDE SEQUENCE [LARGE SCALE GENOMIC DNA]</scope>
    <source>
        <strain evidence="5 6">JCM 14234</strain>
    </source>
</reference>
<dbReference type="PANTHER" id="PTHR24321">
    <property type="entry name" value="DEHYDROGENASES, SHORT CHAIN"/>
    <property type="match status" value="1"/>
</dbReference>
<name>A0ABN3YA27_9ACTN</name>
<accession>A0ABN3YA27</accession>
<keyword evidence="3" id="KW-0520">NAD</keyword>
<dbReference type="SUPFAM" id="SSF51735">
    <property type="entry name" value="NAD(P)-binding Rossmann-fold domains"/>
    <property type="match status" value="1"/>
</dbReference>
<dbReference type="Proteomes" id="UP001501035">
    <property type="component" value="Unassembled WGS sequence"/>
</dbReference>
<sequence>MSGRLDGQVALVTGAARGQGRAHCVRLAAEGADIIAVDLAGPLPAAVPYDSATPEDLSETKRLVEDLGRTIITAQTDVRDFDALKQVVDGAVARLGGLNTVIANAGICIPVVWDQTSPELFNDVISINVTGVWNTVMVSAQHVIDAGGGSIILISSYAGKKIQPFMIPYTTSKHAVTGMTRAFAAELGRHNVRVNSIHPGGVATPMGSGDMVAALERTGATNPKLNPMGTTFTEQPYAEPEEIAAVAAFLASDEAKFISSEHISVDGGSQYF</sequence>
<dbReference type="CDD" id="cd05233">
    <property type="entry name" value="SDR_c"/>
    <property type="match status" value="1"/>
</dbReference>
<dbReference type="RefSeq" id="WP_290705219.1">
    <property type="nucleotide sequence ID" value="NZ_BAAAVS010000001.1"/>
</dbReference>
<dbReference type="Gene3D" id="3.40.50.720">
    <property type="entry name" value="NAD(P)-binding Rossmann-like Domain"/>
    <property type="match status" value="1"/>
</dbReference>
<comment type="similarity">
    <text evidence="1 4">Belongs to the short-chain dehydrogenases/reductases (SDR) family.</text>
</comment>
<organism evidence="5 6">
    <name type="scientific">Gordonia defluvii</name>
    <dbReference type="NCBI Taxonomy" id="283718"/>
    <lineage>
        <taxon>Bacteria</taxon>
        <taxon>Bacillati</taxon>
        <taxon>Actinomycetota</taxon>
        <taxon>Actinomycetes</taxon>
        <taxon>Mycobacteriales</taxon>
        <taxon>Gordoniaceae</taxon>
        <taxon>Gordonia</taxon>
    </lineage>
</organism>
<dbReference type="InterPro" id="IPR036291">
    <property type="entry name" value="NAD(P)-bd_dom_sf"/>
</dbReference>
<proteinExistence type="inferred from homology"/>
<evidence type="ECO:0000256" key="2">
    <source>
        <dbReference type="ARBA" id="ARBA00023002"/>
    </source>
</evidence>
<protein>
    <submittedName>
        <fullName evidence="5">Mycofactocin-coupled SDR family oxidoreductase</fullName>
    </submittedName>
</protein>
<dbReference type="PRINTS" id="PR00081">
    <property type="entry name" value="GDHRDH"/>
</dbReference>
<evidence type="ECO:0000313" key="5">
    <source>
        <dbReference type="EMBL" id="GAA3023825.1"/>
    </source>
</evidence>
<keyword evidence="6" id="KW-1185">Reference proteome</keyword>
<dbReference type="InterPro" id="IPR023985">
    <property type="entry name" value="SDR_subfam_1"/>
</dbReference>
<comment type="caution">
    <text evidence="5">The sequence shown here is derived from an EMBL/GenBank/DDBJ whole genome shotgun (WGS) entry which is preliminary data.</text>
</comment>
<dbReference type="PROSITE" id="PS00061">
    <property type="entry name" value="ADH_SHORT"/>
    <property type="match status" value="1"/>
</dbReference>
<dbReference type="InterPro" id="IPR020904">
    <property type="entry name" value="Sc_DH/Rdtase_CS"/>
</dbReference>
<dbReference type="InterPro" id="IPR002347">
    <property type="entry name" value="SDR_fam"/>
</dbReference>
<evidence type="ECO:0000313" key="6">
    <source>
        <dbReference type="Proteomes" id="UP001501035"/>
    </source>
</evidence>
<dbReference type="PRINTS" id="PR00080">
    <property type="entry name" value="SDRFAMILY"/>
</dbReference>
<evidence type="ECO:0000256" key="4">
    <source>
        <dbReference type="RuleBase" id="RU000363"/>
    </source>
</evidence>
<dbReference type="NCBIfam" id="TIGR03971">
    <property type="entry name" value="SDR_subfam_1"/>
    <property type="match status" value="1"/>
</dbReference>
<dbReference type="EMBL" id="BAAAVS010000001">
    <property type="protein sequence ID" value="GAA3023825.1"/>
    <property type="molecule type" value="Genomic_DNA"/>
</dbReference>
<evidence type="ECO:0000256" key="1">
    <source>
        <dbReference type="ARBA" id="ARBA00006484"/>
    </source>
</evidence>
<dbReference type="PANTHER" id="PTHR24321:SF8">
    <property type="entry name" value="ESTRADIOL 17-BETA-DEHYDROGENASE 8-RELATED"/>
    <property type="match status" value="1"/>
</dbReference>
<evidence type="ECO:0000256" key="3">
    <source>
        <dbReference type="ARBA" id="ARBA00023027"/>
    </source>
</evidence>
<dbReference type="NCBIfam" id="NF009467">
    <property type="entry name" value="PRK12826.1-3"/>
    <property type="match status" value="1"/>
</dbReference>
<gene>
    <name evidence="5" type="ORF">GCM10010528_02320</name>
</gene>
<dbReference type="Pfam" id="PF00106">
    <property type="entry name" value="adh_short"/>
    <property type="match status" value="1"/>
</dbReference>
<keyword evidence="2" id="KW-0560">Oxidoreductase</keyword>